<evidence type="ECO:0000313" key="1">
    <source>
        <dbReference type="EMBL" id="KXB31734.1"/>
    </source>
</evidence>
<proteinExistence type="predicted"/>
<organism evidence="1 2">
    <name type="scientific">Dechloromonas denitrificans</name>
    <dbReference type="NCBI Taxonomy" id="281362"/>
    <lineage>
        <taxon>Bacteria</taxon>
        <taxon>Pseudomonadati</taxon>
        <taxon>Pseudomonadota</taxon>
        <taxon>Betaproteobacteria</taxon>
        <taxon>Rhodocyclales</taxon>
        <taxon>Azonexaceae</taxon>
        <taxon>Dechloromonas</taxon>
    </lineage>
</organism>
<comment type="caution">
    <text evidence="1">The sequence shown here is derived from an EMBL/GenBank/DDBJ whole genome shotgun (WGS) entry which is preliminary data.</text>
</comment>
<dbReference type="STRING" id="281362.AT959_05105"/>
<dbReference type="EMBL" id="LODL01000010">
    <property type="protein sequence ID" value="KXB31734.1"/>
    <property type="molecule type" value="Genomic_DNA"/>
</dbReference>
<protein>
    <submittedName>
        <fullName evidence="1">Uncharacterized protein</fullName>
    </submittedName>
</protein>
<gene>
    <name evidence="1" type="ORF">AT959_05105</name>
</gene>
<dbReference type="AlphaFoldDB" id="A0A133XLB9"/>
<name>A0A133XLB9_9RHOO</name>
<evidence type="ECO:0000313" key="2">
    <source>
        <dbReference type="Proteomes" id="UP000070186"/>
    </source>
</evidence>
<keyword evidence="2" id="KW-1185">Reference proteome</keyword>
<dbReference type="Proteomes" id="UP000070186">
    <property type="component" value="Unassembled WGS sequence"/>
</dbReference>
<reference evidence="1 2" key="1">
    <citation type="submission" date="2015-12" db="EMBL/GenBank/DDBJ databases">
        <title>Nitrous oxide reduction kinetics distinguish bacteria harboring typical versus atypical NosZ.</title>
        <authorList>
            <person name="Yoon S."/>
            <person name="Nissen S."/>
            <person name="Park D."/>
            <person name="Sanford R.A."/>
            <person name="Loeffler F.E."/>
        </authorList>
    </citation>
    <scope>NUCLEOTIDE SEQUENCE [LARGE SCALE GENOMIC DNA]</scope>
    <source>
        <strain evidence="1 2">ATCC BAA-841</strain>
    </source>
</reference>
<sequence length="147" mass="16442">MKYTLGNRRGAIRQAEMAQRAAQAAANRFGKMSQPRRSGGNGPVGTFGLLAGRRSQKRNCPKMISRNTDFGQRTAECGQCGNTACMTDSTIIVHIGRRSFSQFLVIFSVMLMVVMTEVLRRARFVLAIGRRHRPGNLEWQDNQQEHG</sequence>
<accession>A0A133XLB9</accession>